<evidence type="ECO:0000313" key="2">
    <source>
        <dbReference type="EMBL" id="TQR09072.1"/>
    </source>
</evidence>
<dbReference type="AlphaFoldDB" id="A0A544SV50"/>
<keyword evidence="2" id="KW-0238">DNA-binding</keyword>
<dbReference type="OrthoDB" id="9791702at2"/>
<keyword evidence="3" id="KW-1185">Reference proteome</keyword>
<gene>
    <name evidence="2" type="ORF">FG383_16295</name>
</gene>
<name>A0A544SV50_9BACI</name>
<dbReference type="SUPFAM" id="SSF117856">
    <property type="entry name" value="AF0104/ALDC/Ptd012-like"/>
    <property type="match status" value="1"/>
</dbReference>
<comment type="caution">
    <text evidence="2">The sequence shown here is derived from an EMBL/GenBank/DDBJ whole genome shotgun (WGS) entry which is preliminary data.</text>
</comment>
<accession>A0A544SV50</accession>
<protein>
    <submittedName>
        <fullName evidence="2">DNA-binding protein</fullName>
    </submittedName>
</protein>
<evidence type="ECO:0000259" key="1">
    <source>
        <dbReference type="PROSITE" id="PS51742"/>
    </source>
</evidence>
<dbReference type="Gene3D" id="3.30.1330.80">
    <property type="entry name" value="Hypothetical protein, similar to alpha- acetolactate decarboxylase, domain 2"/>
    <property type="match status" value="1"/>
</dbReference>
<dbReference type="PANTHER" id="PTHR34988">
    <property type="entry name" value="PROTEIN, PUTATIVE-RELATED"/>
    <property type="match status" value="1"/>
</dbReference>
<dbReference type="EMBL" id="VDGG01000042">
    <property type="protein sequence ID" value="TQR09072.1"/>
    <property type="molecule type" value="Genomic_DNA"/>
</dbReference>
<feature type="domain" description="PPC" evidence="1">
    <location>
        <begin position="11"/>
        <end position="156"/>
    </location>
</feature>
<sequence length="168" mass="18477">MATVKVNYATGKFGKTVGARLVFGTDLLEGIEQLCAENDIQYATIISCFGSFQRSGFVYLVPNETSIIGVGYNDLVVKEGPIEFLQGTGVVCKREGAYETHFHGTMCDQKGNIFGGHFIKGENPVITVDLVLAEVTGMEFHRKFDPETGANQFFPIEINSNEPKKIEK</sequence>
<dbReference type="RefSeq" id="WP_142608455.1">
    <property type="nucleotide sequence ID" value="NZ_VDGG01000042.1"/>
</dbReference>
<dbReference type="Proteomes" id="UP000318937">
    <property type="component" value="Unassembled WGS sequence"/>
</dbReference>
<organism evidence="2 3">
    <name type="scientific">Psychrobacillus soli</name>
    <dbReference type="NCBI Taxonomy" id="1543965"/>
    <lineage>
        <taxon>Bacteria</taxon>
        <taxon>Bacillati</taxon>
        <taxon>Bacillota</taxon>
        <taxon>Bacilli</taxon>
        <taxon>Bacillales</taxon>
        <taxon>Bacillaceae</taxon>
        <taxon>Psychrobacillus</taxon>
    </lineage>
</organism>
<evidence type="ECO:0000313" key="3">
    <source>
        <dbReference type="Proteomes" id="UP000318937"/>
    </source>
</evidence>
<dbReference type="Pfam" id="PF03479">
    <property type="entry name" value="PCC"/>
    <property type="match status" value="1"/>
</dbReference>
<proteinExistence type="predicted"/>
<dbReference type="CDD" id="cd11378">
    <property type="entry name" value="DUF296"/>
    <property type="match status" value="1"/>
</dbReference>
<dbReference type="InterPro" id="IPR005175">
    <property type="entry name" value="PPC_dom"/>
</dbReference>
<reference evidence="2 3" key="1">
    <citation type="submission" date="2019-05" db="EMBL/GenBank/DDBJ databases">
        <title>Psychrobacillus vulpis sp. nov., a new species isolated from feces of a red fox that inhabits in The Tablas de Daimiel Natural Park, Albacete, Spain.</title>
        <authorList>
            <person name="Rodriguez M."/>
            <person name="Reina J.C."/>
            <person name="Bejar V."/>
            <person name="Llamas I."/>
        </authorList>
    </citation>
    <scope>NUCLEOTIDE SEQUENCE [LARGE SCALE GENOMIC DNA]</scope>
    <source>
        <strain evidence="2 3">NHI-2</strain>
    </source>
</reference>
<dbReference type="GO" id="GO:0003677">
    <property type="term" value="F:DNA binding"/>
    <property type="evidence" value="ECO:0007669"/>
    <property type="project" value="UniProtKB-KW"/>
</dbReference>
<dbReference type="PANTHER" id="PTHR34988:SF1">
    <property type="entry name" value="DNA-BINDING PROTEIN"/>
    <property type="match status" value="1"/>
</dbReference>
<dbReference type="PROSITE" id="PS51742">
    <property type="entry name" value="PPC"/>
    <property type="match status" value="1"/>
</dbReference>